<reference evidence="6 7" key="1">
    <citation type="submission" date="2019-02" db="EMBL/GenBank/DDBJ databases">
        <title>Genomic Encyclopedia of Type Strains, Phase IV (KMG-IV): sequencing the most valuable type-strain genomes for metagenomic binning, comparative biology and taxonomic classification.</title>
        <authorList>
            <person name="Goeker M."/>
        </authorList>
    </citation>
    <scope>NUCLEOTIDE SEQUENCE [LARGE SCALE GENOMIC DNA]</scope>
    <source>
        <strain evidence="6 7">K24</strain>
    </source>
</reference>
<comment type="caution">
    <text evidence="6">The sequence shown here is derived from an EMBL/GenBank/DDBJ whole genome shotgun (WGS) entry which is preliminary data.</text>
</comment>
<dbReference type="PANTHER" id="PTHR30419">
    <property type="entry name" value="HTH-TYPE TRANSCRIPTIONAL REGULATOR YBHD"/>
    <property type="match status" value="1"/>
</dbReference>
<evidence type="ECO:0000259" key="5">
    <source>
        <dbReference type="PROSITE" id="PS50931"/>
    </source>
</evidence>
<dbReference type="Gene3D" id="3.40.190.290">
    <property type="match status" value="1"/>
</dbReference>
<dbReference type="AlphaFoldDB" id="A0A4Q7NKY8"/>
<protein>
    <submittedName>
        <fullName evidence="6">DNA-binding transcriptional LysR family regulator</fullName>
    </submittedName>
</protein>
<dbReference type="InterPro" id="IPR036390">
    <property type="entry name" value="WH_DNA-bd_sf"/>
</dbReference>
<evidence type="ECO:0000256" key="1">
    <source>
        <dbReference type="ARBA" id="ARBA00009437"/>
    </source>
</evidence>
<evidence type="ECO:0000256" key="2">
    <source>
        <dbReference type="ARBA" id="ARBA00023015"/>
    </source>
</evidence>
<dbReference type="PROSITE" id="PS50931">
    <property type="entry name" value="HTH_LYSR"/>
    <property type="match status" value="1"/>
</dbReference>
<dbReference type="Proteomes" id="UP000292445">
    <property type="component" value="Unassembled WGS sequence"/>
</dbReference>
<evidence type="ECO:0000313" key="6">
    <source>
        <dbReference type="EMBL" id="RZS85709.1"/>
    </source>
</evidence>
<comment type="similarity">
    <text evidence="1">Belongs to the LysR transcriptional regulatory family.</text>
</comment>
<evidence type="ECO:0000313" key="7">
    <source>
        <dbReference type="Proteomes" id="UP000292445"/>
    </source>
</evidence>
<evidence type="ECO:0000256" key="3">
    <source>
        <dbReference type="ARBA" id="ARBA00023125"/>
    </source>
</evidence>
<dbReference type="OrthoDB" id="8594260at2"/>
<name>A0A4Q7NKY8_9BURK</name>
<dbReference type="EMBL" id="SGXC01000001">
    <property type="protein sequence ID" value="RZS85709.1"/>
    <property type="molecule type" value="Genomic_DNA"/>
</dbReference>
<keyword evidence="3 6" id="KW-0238">DNA-binding</keyword>
<feature type="domain" description="HTH lysR-type" evidence="5">
    <location>
        <begin position="1"/>
        <end position="59"/>
    </location>
</feature>
<dbReference type="PRINTS" id="PR00039">
    <property type="entry name" value="HTHLYSR"/>
</dbReference>
<organism evidence="6 7">
    <name type="scientific">Pigmentiphaga kullae</name>
    <dbReference type="NCBI Taxonomy" id="151784"/>
    <lineage>
        <taxon>Bacteria</taxon>
        <taxon>Pseudomonadati</taxon>
        <taxon>Pseudomonadota</taxon>
        <taxon>Betaproteobacteria</taxon>
        <taxon>Burkholderiales</taxon>
        <taxon>Alcaligenaceae</taxon>
        <taxon>Pigmentiphaga</taxon>
    </lineage>
</organism>
<dbReference type="GO" id="GO:0003700">
    <property type="term" value="F:DNA-binding transcription factor activity"/>
    <property type="evidence" value="ECO:0007669"/>
    <property type="project" value="InterPro"/>
</dbReference>
<keyword evidence="2" id="KW-0805">Transcription regulation</keyword>
<evidence type="ECO:0000256" key="4">
    <source>
        <dbReference type="ARBA" id="ARBA00023163"/>
    </source>
</evidence>
<dbReference type="PANTHER" id="PTHR30419:SF8">
    <property type="entry name" value="NITROGEN ASSIMILATION TRANSCRIPTIONAL ACTIVATOR-RELATED"/>
    <property type="match status" value="1"/>
</dbReference>
<dbReference type="FunFam" id="1.10.10.10:FF:000001">
    <property type="entry name" value="LysR family transcriptional regulator"/>
    <property type="match status" value="1"/>
</dbReference>
<dbReference type="RefSeq" id="WP_130356874.1">
    <property type="nucleotide sequence ID" value="NZ_SGXC01000001.1"/>
</dbReference>
<keyword evidence="4" id="KW-0804">Transcription</keyword>
<dbReference type="InterPro" id="IPR005119">
    <property type="entry name" value="LysR_subst-bd"/>
</dbReference>
<dbReference type="GO" id="GO:0005829">
    <property type="term" value="C:cytosol"/>
    <property type="evidence" value="ECO:0007669"/>
    <property type="project" value="TreeGrafter"/>
</dbReference>
<sequence length="298" mass="33609">MNHLRFLRYVDEVARVGSIRQAAERLHVAPSAVNRRIQDLEEELGTPIFERLPRGMRLTTAGELFVRYIRGRSAELDGVRSQIEELKGKRRGTVRIVASQALGPVYLPGAVSSFRAAHPLVSFEVTFGDHLQALEALRAFDVDLALVFNLAPEADIESIRQFDQPLVALMHRSHPLAGQPRVYLRDCADYPVVLPDRDIGGRQLLERFMMRSSVKLRPMVESNSFEFLRGCLYYQQAISFQIAIGAVTEGGELVARQLEDRHFPRGKLVLASLRHRQLPVIAHAFVEHIQQTLEAAEA</sequence>
<proteinExistence type="inferred from homology"/>
<dbReference type="InterPro" id="IPR050950">
    <property type="entry name" value="HTH-type_LysR_regulators"/>
</dbReference>
<keyword evidence="7" id="KW-1185">Reference proteome</keyword>
<dbReference type="SUPFAM" id="SSF53850">
    <property type="entry name" value="Periplasmic binding protein-like II"/>
    <property type="match status" value="1"/>
</dbReference>
<dbReference type="GO" id="GO:0003677">
    <property type="term" value="F:DNA binding"/>
    <property type="evidence" value="ECO:0007669"/>
    <property type="project" value="UniProtKB-KW"/>
</dbReference>
<dbReference type="Pfam" id="PF00126">
    <property type="entry name" value="HTH_1"/>
    <property type="match status" value="1"/>
</dbReference>
<dbReference type="SUPFAM" id="SSF46785">
    <property type="entry name" value="Winged helix' DNA-binding domain"/>
    <property type="match status" value="1"/>
</dbReference>
<accession>A0A4Q7NKY8</accession>
<dbReference type="Gene3D" id="1.10.10.10">
    <property type="entry name" value="Winged helix-like DNA-binding domain superfamily/Winged helix DNA-binding domain"/>
    <property type="match status" value="1"/>
</dbReference>
<dbReference type="InterPro" id="IPR000847">
    <property type="entry name" value="LysR_HTH_N"/>
</dbReference>
<gene>
    <name evidence="6" type="ORF">EV675_1739</name>
</gene>
<dbReference type="Pfam" id="PF03466">
    <property type="entry name" value="LysR_substrate"/>
    <property type="match status" value="1"/>
</dbReference>
<dbReference type="InterPro" id="IPR036388">
    <property type="entry name" value="WH-like_DNA-bd_sf"/>
</dbReference>